<evidence type="ECO:0000313" key="1">
    <source>
        <dbReference type="EMBL" id="SUZ53704.1"/>
    </source>
</evidence>
<gene>
    <name evidence="1" type="ORF">METZ01_LOCUS6558</name>
</gene>
<protein>
    <submittedName>
        <fullName evidence="1">Uncharacterized protein</fullName>
    </submittedName>
</protein>
<name>A0A381NHX4_9ZZZZ</name>
<proteinExistence type="predicted"/>
<organism evidence="1">
    <name type="scientific">marine metagenome</name>
    <dbReference type="NCBI Taxonomy" id="408172"/>
    <lineage>
        <taxon>unclassified sequences</taxon>
        <taxon>metagenomes</taxon>
        <taxon>ecological metagenomes</taxon>
    </lineage>
</organism>
<dbReference type="AlphaFoldDB" id="A0A381NHX4"/>
<accession>A0A381NHX4</accession>
<reference evidence="1" key="1">
    <citation type="submission" date="2018-05" db="EMBL/GenBank/DDBJ databases">
        <authorList>
            <person name="Lanie J.A."/>
            <person name="Ng W.-L."/>
            <person name="Kazmierczak K.M."/>
            <person name="Andrzejewski T.M."/>
            <person name="Davidsen T.M."/>
            <person name="Wayne K.J."/>
            <person name="Tettelin H."/>
            <person name="Glass J.I."/>
            <person name="Rusch D."/>
            <person name="Podicherti R."/>
            <person name="Tsui H.-C.T."/>
            <person name="Winkler M.E."/>
        </authorList>
    </citation>
    <scope>NUCLEOTIDE SEQUENCE</scope>
</reference>
<dbReference type="EMBL" id="UINC01000344">
    <property type="protein sequence ID" value="SUZ53704.1"/>
    <property type="molecule type" value="Genomic_DNA"/>
</dbReference>
<sequence length="25" mass="3109">MYQLEQLVCCQLRWLFFQEKGKGFI</sequence>